<gene>
    <name evidence="4" type="ORF">EY643_17895</name>
</gene>
<organism evidence="4 5">
    <name type="scientific">Halioglobus maricola</name>
    <dbReference type="NCBI Taxonomy" id="2601894"/>
    <lineage>
        <taxon>Bacteria</taxon>
        <taxon>Pseudomonadati</taxon>
        <taxon>Pseudomonadota</taxon>
        <taxon>Gammaproteobacteria</taxon>
        <taxon>Cellvibrionales</taxon>
        <taxon>Halieaceae</taxon>
        <taxon>Halioglobus</taxon>
    </lineage>
</organism>
<name>A0A5P9NPG7_9GAMM</name>
<evidence type="ECO:0000256" key="2">
    <source>
        <dbReference type="SAM" id="SignalP"/>
    </source>
</evidence>
<dbReference type="Proteomes" id="UP000326287">
    <property type="component" value="Chromosome"/>
</dbReference>
<keyword evidence="5" id="KW-1185">Reference proteome</keyword>
<dbReference type="Pfam" id="PF13505">
    <property type="entry name" value="OMP_b-brl"/>
    <property type="match status" value="1"/>
</dbReference>
<evidence type="ECO:0000256" key="1">
    <source>
        <dbReference type="ARBA" id="ARBA00022729"/>
    </source>
</evidence>
<sequence>MRNSVLTALLLTLISGGIASNAANADSTGFFIAGGANWAQLDADIEDELDLEDGIEAFFDDNAVGYNAGAGYRFTKWLAVDAAYWDLGEFKSDKLENGQKIGFDASIWTVGGIVSVPLWIIDIYGRAGAAMWDVDSRYIDQDGTDLYYGAGAAINVFRSLDVYLEYVRFDADDAIDTANLGLRWTF</sequence>
<dbReference type="OrthoDB" id="5734085at2"/>
<dbReference type="InterPro" id="IPR011250">
    <property type="entry name" value="OMP/PagP_B-barrel"/>
</dbReference>
<feature type="chain" id="PRO_5024817335" description="Outer membrane protein beta-barrel domain-containing protein" evidence="2">
    <location>
        <begin position="26"/>
        <end position="186"/>
    </location>
</feature>
<dbReference type="SUPFAM" id="SSF56925">
    <property type="entry name" value="OMPA-like"/>
    <property type="match status" value="1"/>
</dbReference>
<reference evidence="4 5" key="1">
    <citation type="submission" date="2019-02" db="EMBL/GenBank/DDBJ databases">
        <authorList>
            <person name="Li S.-H."/>
        </authorList>
    </citation>
    <scope>NUCLEOTIDE SEQUENCE [LARGE SCALE GENOMIC DNA]</scope>
    <source>
        <strain evidence="4 5">IMCC14385</strain>
    </source>
</reference>
<dbReference type="Gene3D" id="2.40.160.20">
    <property type="match status" value="1"/>
</dbReference>
<feature type="signal peptide" evidence="2">
    <location>
        <begin position="1"/>
        <end position="25"/>
    </location>
</feature>
<protein>
    <recommendedName>
        <fullName evidence="3">Outer membrane protein beta-barrel domain-containing protein</fullName>
    </recommendedName>
</protein>
<evidence type="ECO:0000259" key="3">
    <source>
        <dbReference type="Pfam" id="PF13505"/>
    </source>
</evidence>
<keyword evidence="1 2" id="KW-0732">Signal</keyword>
<dbReference type="EMBL" id="CP036422">
    <property type="protein sequence ID" value="QFU77386.1"/>
    <property type="molecule type" value="Genomic_DNA"/>
</dbReference>
<dbReference type="InterPro" id="IPR027385">
    <property type="entry name" value="Beta-barrel_OMP"/>
</dbReference>
<dbReference type="KEGG" id="halc:EY643_17895"/>
<dbReference type="RefSeq" id="WP_153240532.1">
    <property type="nucleotide sequence ID" value="NZ_CP036422.1"/>
</dbReference>
<dbReference type="AlphaFoldDB" id="A0A5P9NPG7"/>
<proteinExistence type="predicted"/>
<feature type="domain" description="Outer membrane protein beta-barrel" evidence="3">
    <location>
        <begin position="10"/>
        <end position="186"/>
    </location>
</feature>
<evidence type="ECO:0000313" key="4">
    <source>
        <dbReference type="EMBL" id="QFU77386.1"/>
    </source>
</evidence>
<evidence type="ECO:0000313" key="5">
    <source>
        <dbReference type="Proteomes" id="UP000326287"/>
    </source>
</evidence>
<accession>A0A5P9NPG7</accession>